<dbReference type="OrthoDB" id="508445at2"/>
<feature type="region of interest" description="Disordered" evidence="1">
    <location>
        <begin position="68"/>
        <end position="126"/>
    </location>
</feature>
<gene>
    <name evidence="3" type="ORF">OJF2_73020</name>
</gene>
<feature type="transmembrane region" description="Helical" evidence="2">
    <location>
        <begin position="134"/>
        <end position="156"/>
    </location>
</feature>
<dbReference type="PANTHER" id="PTHR35040:SF9">
    <property type="entry name" value="4-LIKE CELL SURFACE PROTEIN, PUTATIVE (AFU_ORTHOLOGUE AFUA_4G14080)-RELATED"/>
    <property type="match status" value="1"/>
</dbReference>
<evidence type="ECO:0000256" key="1">
    <source>
        <dbReference type="SAM" id="MobiDB-lite"/>
    </source>
</evidence>
<evidence type="ECO:0000313" key="4">
    <source>
        <dbReference type="Proteomes" id="UP000324233"/>
    </source>
</evidence>
<evidence type="ECO:0000313" key="3">
    <source>
        <dbReference type="EMBL" id="QEH38696.1"/>
    </source>
</evidence>
<keyword evidence="2" id="KW-0472">Membrane</keyword>
<dbReference type="Proteomes" id="UP000324233">
    <property type="component" value="Chromosome"/>
</dbReference>
<proteinExistence type="predicted"/>
<dbReference type="EMBL" id="CP042997">
    <property type="protein sequence ID" value="QEH38696.1"/>
    <property type="molecule type" value="Genomic_DNA"/>
</dbReference>
<dbReference type="InterPro" id="IPR021986">
    <property type="entry name" value="Spherulin4"/>
</dbReference>
<feature type="compositionally biased region" description="Low complexity" evidence="1">
    <location>
        <begin position="73"/>
        <end position="89"/>
    </location>
</feature>
<accession>A0A5B9WDK0</accession>
<dbReference type="AlphaFoldDB" id="A0A5B9WDK0"/>
<dbReference type="Pfam" id="PF12138">
    <property type="entry name" value="Spherulin4"/>
    <property type="match status" value="1"/>
</dbReference>
<dbReference type="KEGG" id="agv:OJF2_73020"/>
<keyword evidence="4" id="KW-1185">Reference proteome</keyword>
<protein>
    <submittedName>
        <fullName evidence="3">Spherulation-specific family 4</fullName>
    </submittedName>
</protein>
<dbReference type="PANTHER" id="PTHR35040">
    <property type="match status" value="1"/>
</dbReference>
<feature type="compositionally biased region" description="Basic and acidic residues" evidence="1">
    <location>
        <begin position="183"/>
        <end position="196"/>
    </location>
</feature>
<name>A0A5B9WDK0_9BACT</name>
<feature type="region of interest" description="Disordered" evidence="1">
    <location>
        <begin position="159"/>
        <end position="203"/>
    </location>
</feature>
<evidence type="ECO:0000256" key="2">
    <source>
        <dbReference type="SAM" id="Phobius"/>
    </source>
</evidence>
<keyword evidence="2" id="KW-1133">Transmembrane helix</keyword>
<keyword evidence="2" id="KW-0812">Transmembrane</keyword>
<reference evidence="3 4" key="1">
    <citation type="submission" date="2019-08" db="EMBL/GenBank/DDBJ databases">
        <title>Deep-cultivation of Planctomycetes and their phenomic and genomic characterization uncovers novel biology.</title>
        <authorList>
            <person name="Wiegand S."/>
            <person name="Jogler M."/>
            <person name="Boedeker C."/>
            <person name="Pinto D."/>
            <person name="Vollmers J."/>
            <person name="Rivas-Marin E."/>
            <person name="Kohn T."/>
            <person name="Peeters S.H."/>
            <person name="Heuer A."/>
            <person name="Rast P."/>
            <person name="Oberbeckmann S."/>
            <person name="Bunk B."/>
            <person name="Jeske O."/>
            <person name="Meyerdierks A."/>
            <person name="Storesund J.E."/>
            <person name="Kallscheuer N."/>
            <person name="Luecker S."/>
            <person name="Lage O.M."/>
            <person name="Pohl T."/>
            <person name="Merkel B.J."/>
            <person name="Hornburger P."/>
            <person name="Mueller R.-W."/>
            <person name="Bruemmer F."/>
            <person name="Labrenz M."/>
            <person name="Spormann A.M."/>
            <person name="Op den Camp H."/>
            <person name="Overmann J."/>
            <person name="Amann R."/>
            <person name="Jetten M.S.M."/>
            <person name="Mascher T."/>
            <person name="Medema M.H."/>
            <person name="Devos D.P."/>
            <person name="Kaster A.-K."/>
            <person name="Ovreas L."/>
            <person name="Rohde M."/>
            <person name="Galperin M.Y."/>
            <person name="Jogler C."/>
        </authorList>
    </citation>
    <scope>NUCLEOTIDE SEQUENCE [LARGE SCALE GENOMIC DNA]</scope>
    <source>
        <strain evidence="3 4">OJF2</strain>
    </source>
</reference>
<dbReference type="RefSeq" id="WP_148598113.1">
    <property type="nucleotide sequence ID" value="NZ_CP042997.1"/>
</dbReference>
<sequence>MIPVSCSCGRRFKAEDHHAGKRTRCPVCGTLLVIGQAGVATPRPDPQGVIPPSGVTDNGEVPSWWFPAGGPGAHPAAGTVATPPTTRSGTGSGSGTGSSSSGDPDEIKTAVFPQQPPAARRPAHAEAAGRRRKMILAGLGVGALTLLVGASALYWLTPRDEGRGIPWGPRVPGVPDPPGGAVPKEEEGPGVKREPEPQPPGGGPRLRLIVPAYFYPIGKGLDDWKRLGKAAGKVQVVIIANPSSGPGDRPNPDYSRAIKDAHDAGAVVIGYVNTKYGARPIAEVQADFGLWVKFYPEVRGFFLDQQSQDLRNVPTYIEIRDAARRALKDALLVNNPGAVCDAAYVTQRCADATCVFSAYEGFGFFELPPTYSKSDPSRFAALACQIKGEDAMQQAIHDAIMKRIGYIYISDTPSGDNPWGRLPTYWEKEVDAIHRVE</sequence>
<organism evidence="3 4">
    <name type="scientific">Aquisphaera giovannonii</name>
    <dbReference type="NCBI Taxonomy" id="406548"/>
    <lineage>
        <taxon>Bacteria</taxon>
        <taxon>Pseudomonadati</taxon>
        <taxon>Planctomycetota</taxon>
        <taxon>Planctomycetia</taxon>
        <taxon>Isosphaerales</taxon>
        <taxon>Isosphaeraceae</taxon>
        <taxon>Aquisphaera</taxon>
    </lineage>
</organism>